<dbReference type="AlphaFoldDB" id="A0A800MRX0"/>
<sequence length="87" mass="9684">MVININSNDYKKLREDNIEKLKWAQFSGLSFAIVFLVVLIIASFGVLENFGYNTVTPETLLTSLQVFVLGSITIWLTSTIALASVKD</sequence>
<comment type="caution">
    <text evidence="2">The sequence shown here is derived from an EMBL/GenBank/DDBJ whole genome shotgun (WGS) entry which is preliminary data.</text>
</comment>
<accession>A0A800MRX0</accession>
<reference evidence="2 3" key="1">
    <citation type="journal article" date="2020" name="G3 (Bethesda)">
        <title>Whole Genome Sequencing and Comparative Genomics of Two Nematicidal Bacillus Strains Reveals a Wide Range of Possible Virulence Factors.</title>
        <authorList>
            <person name="Susic N."/>
            <person name="Janezic S."/>
            <person name="Rupnik M."/>
            <person name="Geric Stare B."/>
        </authorList>
    </citation>
    <scope>NUCLEOTIDE SEQUENCE [LARGE SCALE GENOMIC DNA]</scope>
    <source>
        <strain evidence="2 3">I-1582</strain>
    </source>
</reference>
<name>A0A800MRX0_CYTFI</name>
<evidence type="ECO:0000313" key="3">
    <source>
        <dbReference type="Proteomes" id="UP000465778"/>
    </source>
</evidence>
<gene>
    <name evidence="2" type="ORF">KIS1582_5080</name>
</gene>
<keyword evidence="1" id="KW-0812">Transmembrane</keyword>
<evidence type="ECO:0000313" key="2">
    <source>
        <dbReference type="EMBL" id="KAF0821216.1"/>
    </source>
</evidence>
<dbReference type="EMBL" id="VDEM01000146">
    <property type="protein sequence ID" value="KAF0821216.1"/>
    <property type="molecule type" value="Genomic_DNA"/>
</dbReference>
<protein>
    <submittedName>
        <fullName evidence="2">Uncharacterized protein</fullName>
    </submittedName>
</protein>
<dbReference type="RefSeq" id="WP_335436682.1">
    <property type="nucleotide sequence ID" value="NZ_JBALOT010000121.1"/>
</dbReference>
<keyword evidence="1" id="KW-1133">Transmembrane helix</keyword>
<feature type="transmembrane region" description="Helical" evidence="1">
    <location>
        <begin position="21"/>
        <end position="44"/>
    </location>
</feature>
<proteinExistence type="predicted"/>
<keyword evidence="1" id="KW-0472">Membrane</keyword>
<evidence type="ECO:0000256" key="1">
    <source>
        <dbReference type="SAM" id="Phobius"/>
    </source>
</evidence>
<organism evidence="2 3">
    <name type="scientific">Cytobacillus firmus</name>
    <name type="common">Bacillus firmus</name>
    <dbReference type="NCBI Taxonomy" id="1399"/>
    <lineage>
        <taxon>Bacteria</taxon>
        <taxon>Bacillati</taxon>
        <taxon>Bacillota</taxon>
        <taxon>Bacilli</taxon>
        <taxon>Bacillales</taxon>
        <taxon>Bacillaceae</taxon>
        <taxon>Cytobacillus</taxon>
    </lineage>
</organism>
<dbReference type="Proteomes" id="UP000465778">
    <property type="component" value="Unassembled WGS sequence"/>
</dbReference>
<feature type="transmembrane region" description="Helical" evidence="1">
    <location>
        <begin position="64"/>
        <end position="85"/>
    </location>
</feature>